<feature type="region of interest" description="Disordered" evidence="2">
    <location>
        <begin position="172"/>
        <end position="230"/>
    </location>
</feature>
<feature type="compositionally biased region" description="Polar residues" evidence="2">
    <location>
        <begin position="522"/>
        <end position="533"/>
    </location>
</feature>
<evidence type="ECO:0000313" key="6">
    <source>
        <dbReference type="EMBL" id="KAK5912227.1"/>
    </source>
</evidence>
<gene>
    <name evidence="6" type="ORF">CesoFtcFv8_002122</name>
</gene>
<protein>
    <recommendedName>
        <fullName evidence="8">R3H domain-containing protein 2</fullName>
    </recommendedName>
</protein>
<keyword evidence="3" id="KW-0812">Transmembrane</keyword>
<feature type="compositionally biased region" description="Basic and acidic residues" evidence="2">
    <location>
        <begin position="266"/>
        <end position="287"/>
    </location>
</feature>
<feature type="compositionally biased region" description="Low complexity" evidence="2">
    <location>
        <begin position="587"/>
        <end position="597"/>
    </location>
</feature>
<dbReference type="EMBL" id="JAULUE010002047">
    <property type="protein sequence ID" value="KAK5912227.1"/>
    <property type="molecule type" value="Genomic_DNA"/>
</dbReference>
<dbReference type="InterPro" id="IPR036867">
    <property type="entry name" value="R3H_dom_sf"/>
</dbReference>
<feature type="region of interest" description="Disordered" evidence="2">
    <location>
        <begin position="879"/>
        <end position="942"/>
    </location>
</feature>
<dbReference type="InterPro" id="IPR024771">
    <property type="entry name" value="SUZ"/>
</dbReference>
<dbReference type="InterPro" id="IPR051937">
    <property type="entry name" value="R3H_domain_containing"/>
</dbReference>
<feature type="compositionally biased region" description="Low complexity" evidence="2">
    <location>
        <begin position="977"/>
        <end position="1000"/>
    </location>
</feature>
<feature type="compositionally biased region" description="Pro residues" evidence="2">
    <location>
        <begin position="722"/>
        <end position="736"/>
    </location>
</feature>
<dbReference type="AlphaFoldDB" id="A0AAN8CYE2"/>
<evidence type="ECO:0000256" key="3">
    <source>
        <dbReference type="SAM" id="Phobius"/>
    </source>
</evidence>
<feature type="compositionally biased region" description="Low complexity" evidence="2">
    <location>
        <begin position="500"/>
        <end position="511"/>
    </location>
</feature>
<evidence type="ECO:0000256" key="2">
    <source>
        <dbReference type="SAM" id="MobiDB-lite"/>
    </source>
</evidence>
<dbReference type="PROSITE" id="PS51673">
    <property type="entry name" value="SUZ"/>
    <property type="match status" value="1"/>
</dbReference>
<feature type="transmembrane region" description="Helical" evidence="3">
    <location>
        <begin position="20"/>
        <end position="38"/>
    </location>
</feature>
<feature type="region of interest" description="Disordered" evidence="2">
    <location>
        <begin position="673"/>
        <end position="738"/>
    </location>
</feature>
<comment type="caution">
    <text evidence="6">The sequence shown here is derived from an EMBL/GenBank/DDBJ whole genome shotgun (WGS) entry which is preliminary data.</text>
</comment>
<feature type="domain" description="SUZ" evidence="5">
    <location>
        <begin position="389"/>
        <end position="459"/>
    </location>
</feature>
<feature type="compositionally biased region" description="Polar residues" evidence="2">
    <location>
        <begin position="473"/>
        <end position="485"/>
    </location>
</feature>
<dbReference type="PANTHER" id="PTHR15672">
    <property type="entry name" value="CAMP-REGULATED PHOSPHOPROTEIN 21 RELATED R3H DOMAIN CONTAINING PROTEIN"/>
    <property type="match status" value="1"/>
</dbReference>
<feature type="compositionally biased region" description="Polar residues" evidence="2">
    <location>
        <begin position="556"/>
        <end position="574"/>
    </location>
</feature>
<accession>A0AAN8CYE2</accession>
<proteinExistence type="predicted"/>
<feature type="compositionally biased region" description="Basic and acidic residues" evidence="2">
    <location>
        <begin position="433"/>
        <end position="444"/>
    </location>
</feature>
<dbReference type="GO" id="GO:0003676">
    <property type="term" value="F:nucleic acid binding"/>
    <property type="evidence" value="ECO:0007669"/>
    <property type="project" value="UniProtKB-UniRule"/>
</dbReference>
<evidence type="ECO:0000313" key="7">
    <source>
        <dbReference type="Proteomes" id="UP001335648"/>
    </source>
</evidence>
<feature type="compositionally biased region" description="Basic residues" evidence="2">
    <location>
        <begin position="215"/>
        <end position="230"/>
    </location>
</feature>
<dbReference type="Proteomes" id="UP001335648">
    <property type="component" value="Unassembled WGS sequence"/>
</dbReference>
<dbReference type="Gene3D" id="3.30.1370.50">
    <property type="entry name" value="R3H-like domain"/>
    <property type="match status" value="1"/>
</dbReference>
<keyword evidence="7" id="KW-1185">Reference proteome</keyword>
<evidence type="ECO:0000256" key="1">
    <source>
        <dbReference type="ARBA" id="ARBA00022553"/>
    </source>
</evidence>
<dbReference type="PROSITE" id="PS51061">
    <property type="entry name" value="R3H"/>
    <property type="match status" value="1"/>
</dbReference>
<feature type="region of interest" description="Disordered" evidence="2">
    <location>
        <begin position="473"/>
        <end position="622"/>
    </location>
</feature>
<evidence type="ECO:0008006" key="8">
    <source>
        <dbReference type="Google" id="ProtNLM"/>
    </source>
</evidence>
<feature type="compositionally biased region" description="Polar residues" evidence="2">
    <location>
        <begin position="887"/>
        <end position="915"/>
    </location>
</feature>
<feature type="region of interest" description="Disordered" evidence="2">
    <location>
        <begin position="957"/>
        <end position="1000"/>
    </location>
</feature>
<evidence type="ECO:0000259" key="4">
    <source>
        <dbReference type="PROSITE" id="PS51061"/>
    </source>
</evidence>
<feature type="compositionally biased region" description="Basic and acidic residues" evidence="2">
    <location>
        <begin position="957"/>
        <end position="966"/>
    </location>
</feature>
<reference evidence="6 7" key="1">
    <citation type="journal article" date="2023" name="Mol. Biol. Evol.">
        <title>Genomics of Secondarily Temperate Adaptation in the Only Non-Antarctic Icefish.</title>
        <authorList>
            <person name="Rivera-Colon A.G."/>
            <person name="Rayamajhi N."/>
            <person name="Minhas B.F."/>
            <person name="Madrigal G."/>
            <person name="Bilyk K.T."/>
            <person name="Yoon V."/>
            <person name="Hune M."/>
            <person name="Gregory S."/>
            <person name="Cheng C.H.C."/>
            <person name="Catchen J.M."/>
        </authorList>
    </citation>
    <scope>NUCLEOTIDE SEQUENCE [LARGE SCALE GENOMIC DNA]</scope>
    <source>
        <strain evidence="6">JC2023a</strain>
    </source>
</reference>
<name>A0AAN8CYE2_9TELE</name>
<dbReference type="InterPro" id="IPR001374">
    <property type="entry name" value="R3H_dom"/>
</dbReference>
<feature type="compositionally biased region" description="Low complexity" evidence="2">
    <location>
        <begin position="607"/>
        <end position="617"/>
    </location>
</feature>
<feature type="region of interest" description="Disordered" evidence="2">
    <location>
        <begin position="780"/>
        <end position="799"/>
    </location>
</feature>
<keyword evidence="1" id="KW-0597">Phosphoprotein</keyword>
<evidence type="ECO:0000259" key="5">
    <source>
        <dbReference type="PROSITE" id="PS51673"/>
    </source>
</evidence>
<dbReference type="SUPFAM" id="SSF82708">
    <property type="entry name" value="R3H domain"/>
    <property type="match status" value="1"/>
</dbReference>
<feature type="region of interest" description="Disordered" evidence="2">
    <location>
        <begin position="423"/>
        <end position="444"/>
    </location>
</feature>
<keyword evidence="3" id="KW-0472">Membrane</keyword>
<dbReference type="FunFam" id="3.30.1370.50:FF:000001">
    <property type="entry name" value="R3H domain-containing protein 2 isoform 1"/>
    <property type="match status" value="1"/>
</dbReference>
<keyword evidence="3" id="KW-1133">Transmembrane helix</keyword>
<sequence>MNTSKTIVNVHAALPSRGAILTVGVAASSSIILALTLLEGFSTRYIRTGKWAPDWRTDHAAALSQRERKERGTPEDAEVVAGLLVCPSPLPDWLAAASSVHLIAPSPVHYLSGFPYLSAWFPPDSLYGVQHRSGTPYSHSWVLHPTQSPTPSLSPSPEKMSVSLITDIQQEGESGPLIEPYSRGKTSPLPQGTKEGTGEVLEPEDSSSQDAQKRAPNHSHGRKRAKSNAKLKLVRSLAVCEESSGPFSTDGPPESEIIQLHISCPSDKEEEKSSKDEYENEEKEKKDKAPRKMLSRDSSQEYTDSTGIDVHEFLVNTLKNNPRDRMMLLKLEQDILEFINDDNNQYKKFPQMTSYHRMLLHRVAAYFGMDHNVDQTGKAVIINKTGNTRIPEQRFSEHIKDERNMDFQKKFILKRDDASMDKDDNQIRVPLQDGRRSKSIEEREEEYQRVRDRIFAREVSFFLQSSQNGYINDNRLSTEGYCSSSQKRRQIFRGNRESSSRASSSRQSSTDSDMKCLEPRPWSSTDSDSSNRTLRPPVTKASSFSGISILTRGDSLGSNKGSQGSCKGSRSGLSLVSPDVCPPPAASQSSRSLLPCPSQQPQPQVPPQTALLPTPQQHPMGNHMIAQPVATLQPSQPVSYSSPSCPQVLLPVSPPQQYTMGEDLAPQFTQMTLSRQGSSENPEPPPHVSASSHGADPAPASSDRLHHGYHGSAYGASTVMQAPPPPQGYMQAPPPQQIQVSYYPPGQYPSSGQQYRVPQPISHQVSYPAQRTQAMPQPTQQSGLQTMMPSQQPSYQGMMGVQQPQNPGLLNSQRAGMGGQMQSIMVQYPQMPSYQVPVGNESQQVVQQQYQQQVMVPVSQSVQGPMPVYYSVITPTQQSSTSPSVSYLQPPSSEQYQITQSPSPCNPQQLQQQYSGVPPPGPGVMVMQLSVPNGPQPSQNPPLVQWNPCKYYSIEQRPSKPGELYKPDNTPQASTQLTSPLASPTQSPTPSPSGSVSSVCPGLGPLPLISQFPRPGGPAQGDGRYSLLGQPLQYSLCPPLMHGQSSYSSHQGQGVMKHGARGKKQTLKSQSTDLGTTDVVVSRVLEVTDLPEGISRLEAEKLFNQLSMCGAQIQWLKEPQGGRGGGCGPCPGGAPAGPGAAAGLGACMGGKGVDPAHLYTVVAVFPSTMAAQSASFKLNNSGASLFKLRAAKKNYDLRVLERASSQ</sequence>
<dbReference type="CDD" id="cd02642">
    <property type="entry name" value="R3H_encore_like"/>
    <property type="match status" value="1"/>
</dbReference>
<feature type="domain" description="R3H" evidence="4">
    <location>
        <begin position="325"/>
        <end position="388"/>
    </location>
</feature>
<organism evidence="6 7">
    <name type="scientific">Champsocephalus esox</name>
    <name type="common">pike icefish</name>
    <dbReference type="NCBI Taxonomy" id="159716"/>
    <lineage>
        <taxon>Eukaryota</taxon>
        <taxon>Metazoa</taxon>
        <taxon>Chordata</taxon>
        <taxon>Craniata</taxon>
        <taxon>Vertebrata</taxon>
        <taxon>Euteleostomi</taxon>
        <taxon>Actinopterygii</taxon>
        <taxon>Neopterygii</taxon>
        <taxon>Teleostei</taxon>
        <taxon>Neoteleostei</taxon>
        <taxon>Acanthomorphata</taxon>
        <taxon>Eupercaria</taxon>
        <taxon>Perciformes</taxon>
        <taxon>Notothenioidei</taxon>
        <taxon>Channichthyidae</taxon>
        <taxon>Champsocephalus</taxon>
    </lineage>
</organism>
<dbReference type="SMART" id="SM00393">
    <property type="entry name" value="R3H"/>
    <property type="match status" value="1"/>
</dbReference>
<feature type="compositionally biased region" description="Low complexity" evidence="2">
    <location>
        <begin position="145"/>
        <end position="157"/>
    </location>
</feature>
<dbReference type="Pfam" id="PF12752">
    <property type="entry name" value="SUZ"/>
    <property type="match status" value="1"/>
</dbReference>
<dbReference type="PANTHER" id="PTHR15672:SF13">
    <property type="entry name" value="R3H DOMAIN-CONTAINING PROTEIN 2"/>
    <property type="match status" value="1"/>
</dbReference>
<feature type="region of interest" description="Disordered" evidence="2">
    <location>
        <begin position="142"/>
        <end position="161"/>
    </location>
</feature>
<dbReference type="Pfam" id="PF01424">
    <property type="entry name" value="R3H"/>
    <property type="match status" value="1"/>
</dbReference>
<feature type="region of interest" description="Disordered" evidence="2">
    <location>
        <begin position="262"/>
        <end position="303"/>
    </location>
</feature>
<feature type="compositionally biased region" description="Polar residues" evidence="2">
    <location>
        <begin position="780"/>
        <end position="795"/>
    </location>
</feature>